<evidence type="ECO:0000313" key="1">
    <source>
        <dbReference type="EMBL" id="MDO9709785.1"/>
    </source>
</evidence>
<sequence length="362" mass="38800">MTAPQTEQAAAIVEAALRAAQDLARLPALPAPLARLVLRHNAEAVERRFAAAALTMAEIVDLLAALADRVPAEALVPARAWALMRIEQYGAVAMPPGLPRALLRGLGEAVPGPDRALGRAWARQGFREGIWAAGLHRVPLLPLGLNCLPWNLPARWGFRAAAEAMEAFNPFALASHRLPAVLAALEEGWVGYAPAGGIRSIATPSGARVLLREDGGAVWNHHTGPHWEEDDFATLRLDLEVLARRFERLAASPRLPLRVAFLLTEEAAPDAALAERVLAALRRRARGGRVGLVLLHNPPAGEAGEAPSPPGRLGPDALLLRVPAPRPGYQWHLPAHFDTPEGHAFEQRIANALRDAVAGWLG</sequence>
<keyword evidence="2" id="KW-1185">Reference proteome</keyword>
<dbReference type="RefSeq" id="WP_305104652.1">
    <property type="nucleotide sequence ID" value="NZ_JAUTWS010000013.1"/>
</dbReference>
<proteinExistence type="predicted"/>
<dbReference type="Proteomes" id="UP001243009">
    <property type="component" value="Unassembled WGS sequence"/>
</dbReference>
<organism evidence="1 2">
    <name type="scientific">Paracraurococcus lichenis</name>
    <dbReference type="NCBI Taxonomy" id="3064888"/>
    <lineage>
        <taxon>Bacteria</taxon>
        <taxon>Pseudomonadati</taxon>
        <taxon>Pseudomonadota</taxon>
        <taxon>Alphaproteobacteria</taxon>
        <taxon>Acetobacterales</taxon>
        <taxon>Roseomonadaceae</taxon>
        <taxon>Paracraurococcus</taxon>
    </lineage>
</organism>
<accession>A0ABT9E190</accession>
<comment type="caution">
    <text evidence="1">The sequence shown here is derived from an EMBL/GenBank/DDBJ whole genome shotgun (WGS) entry which is preliminary data.</text>
</comment>
<reference evidence="1 2" key="1">
    <citation type="submission" date="2023-08" db="EMBL/GenBank/DDBJ databases">
        <title>The draft genome sequence of Paracraurococcus sp. LOR1-02.</title>
        <authorList>
            <person name="Kingkaew E."/>
            <person name="Tanasupawat S."/>
        </authorList>
    </citation>
    <scope>NUCLEOTIDE SEQUENCE [LARGE SCALE GENOMIC DNA]</scope>
    <source>
        <strain evidence="1 2">LOR1-02</strain>
    </source>
</reference>
<name>A0ABT9E190_9PROT</name>
<evidence type="ECO:0000313" key="2">
    <source>
        <dbReference type="Proteomes" id="UP001243009"/>
    </source>
</evidence>
<dbReference type="EMBL" id="JAUTWS010000013">
    <property type="protein sequence ID" value="MDO9709785.1"/>
    <property type="molecule type" value="Genomic_DNA"/>
</dbReference>
<gene>
    <name evidence="1" type="ORF">Q7A36_15645</name>
</gene>
<protein>
    <submittedName>
        <fullName evidence="1">Uncharacterized protein</fullName>
    </submittedName>
</protein>